<dbReference type="Gene3D" id="3.30.450.90">
    <property type="match status" value="1"/>
</dbReference>
<dbReference type="PANTHER" id="PTHR30486">
    <property type="entry name" value="TWITCHING MOTILITY PROTEIN PILT"/>
    <property type="match status" value="1"/>
</dbReference>
<evidence type="ECO:0000256" key="1">
    <source>
        <dbReference type="ARBA" id="ARBA00006611"/>
    </source>
</evidence>
<dbReference type="SMART" id="SM00382">
    <property type="entry name" value="AAA"/>
    <property type="match status" value="1"/>
</dbReference>
<dbReference type="RefSeq" id="WP_408978071.1">
    <property type="nucleotide sequence ID" value="NZ_JBJUVG010000019.1"/>
</dbReference>
<dbReference type="Proteomes" id="UP001631949">
    <property type="component" value="Unassembled WGS sequence"/>
</dbReference>
<protein>
    <submittedName>
        <fullName evidence="3">Type IV pilus twitching motility protein PilT</fullName>
    </submittedName>
</protein>
<dbReference type="EMBL" id="JBJUVG010000019">
    <property type="protein sequence ID" value="MFM9414465.1"/>
    <property type="molecule type" value="Genomic_DNA"/>
</dbReference>
<name>A0ABW9H1D9_9FIRM</name>
<dbReference type="Gene3D" id="3.40.50.300">
    <property type="entry name" value="P-loop containing nucleotide triphosphate hydrolases"/>
    <property type="match status" value="1"/>
</dbReference>
<comment type="similarity">
    <text evidence="1">Belongs to the GSP E family.</text>
</comment>
<dbReference type="PANTHER" id="PTHR30486:SF12">
    <property type="entry name" value="TYPE IV PILUS ATPASE PILU"/>
    <property type="match status" value="1"/>
</dbReference>
<evidence type="ECO:0000259" key="2">
    <source>
        <dbReference type="SMART" id="SM00382"/>
    </source>
</evidence>
<proteinExistence type="inferred from homology"/>
<dbReference type="InterPro" id="IPR050921">
    <property type="entry name" value="T4SS_GSP_E_ATPase"/>
</dbReference>
<dbReference type="Pfam" id="PF00437">
    <property type="entry name" value="T2SSE"/>
    <property type="match status" value="1"/>
</dbReference>
<organism evidence="3 4">
    <name type="scientific">Peptococcus simiae</name>
    <dbReference type="NCBI Taxonomy" id="1643805"/>
    <lineage>
        <taxon>Bacteria</taxon>
        <taxon>Bacillati</taxon>
        <taxon>Bacillota</taxon>
        <taxon>Clostridia</taxon>
        <taxon>Eubacteriales</taxon>
        <taxon>Peptococcaceae</taxon>
        <taxon>Peptococcus</taxon>
    </lineage>
</organism>
<sequence length="342" mass="37128">MEKILQEALAQGWTDLHLSADGIFARKDGRLDRLAGQMLTEGVVEAFFKAQLPAQFSELKDFSLSYAGQRIRVHQYDTFRGKAWALRLLPGEVPALQDLNLPACLPSLLAPQGGLVLVTGPTGSGKSTTLAALLAARAKQGGHLMTFERPVEYIIPSHRALVTQVELREDQALAPLLAGALRADPDVVMIGEIRTTEAAKGALYLAETGHLVLSTLHSADVVQALMRLVHLVPANERPLWQGVLAEVLCGVISQRLLPHASGRGLVPVAEVLVRSDGLVRQIRDGAWSLVAQSLENQAAGTSLEGHMASQIRRGNLDPVMAYQITAYPERLTMLLEQEKRTK</sequence>
<dbReference type="SUPFAM" id="SSF52540">
    <property type="entry name" value="P-loop containing nucleoside triphosphate hydrolases"/>
    <property type="match status" value="1"/>
</dbReference>
<comment type="caution">
    <text evidence="3">The sequence shown here is derived from an EMBL/GenBank/DDBJ whole genome shotgun (WGS) entry which is preliminary data.</text>
</comment>
<keyword evidence="4" id="KW-1185">Reference proteome</keyword>
<evidence type="ECO:0000313" key="3">
    <source>
        <dbReference type="EMBL" id="MFM9414465.1"/>
    </source>
</evidence>
<dbReference type="InterPro" id="IPR003593">
    <property type="entry name" value="AAA+_ATPase"/>
</dbReference>
<accession>A0ABW9H1D9</accession>
<dbReference type="InterPro" id="IPR001482">
    <property type="entry name" value="T2SS/T4SS_dom"/>
</dbReference>
<dbReference type="InterPro" id="IPR027417">
    <property type="entry name" value="P-loop_NTPase"/>
</dbReference>
<reference evidence="3 4" key="1">
    <citation type="journal article" date="2016" name="Int. J. Syst. Evol. Microbiol.">
        <title>Peptococcus simiae sp. nov., isolated from rhesus macaque faeces and emended description of the genus Peptococcus.</title>
        <authorList>
            <person name="Shkoporov A.N."/>
            <person name="Efimov B.A."/>
            <person name="Kondova I."/>
            <person name="Ouwerling B."/>
            <person name="Chaplin A.V."/>
            <person name="Shcherbakova V.A."/>
            <person name="Langermans J.A.M."/>
        </authorList>
    </citation>
    <scope>NUCLEOTIDE SEQUENCE [LARGE SCALE GENOMIC DNA]</scope>
    <source>
        <strain evidence="3 4">M108</strain>
    </source>
</reference>
<evidence type="ECO:0000313" key="4">
    <source>
        <dbReference type="Proteomes" id="UP001631949"/>
    </source>
</evidence>
<feature type="domain" description="AAA+ ATPase" evidence="2">
    <location>
        <begin position="112"/>
        <end position="237"/>
    </location>
</feature>
<gene>
    <name evidence="3" type="ORF">ACKQTC_08810</name>
</gene>